<dbReference type="OrthoDB" id="31559at2157"/>
<dbReference type="GO" id="GO:0008270">
    <property type="term" value="F:zinc ion binding"/>
    <property type="evidence" value="ECO:0007669"/>
    <property type="project" value="UniProtKB-KW"/>
</dbReference>
<dbReference type="RefSeq" id="WP_013683499.1">
    <property type="nucleotide sequence ID" value="NC_015320.1"/>
</dbReference>
<evidence type="ECO:0000313" key="4">
    <source>
        <dbReference type="Proteomes" id="UP000008136"/>
    </source>
</evidence>
<proteinExistence type="predicted"/>
<accession>F2KRY6</accession>
<dbReference type="EMBL" id="CP002588">
    <property type="protein sequence ID" value="AEA46827.1"/>
    <property type="molecule type" value="Genomic_DNA"/>
</dbReference>
<keyword evidence="1" id="KW-0863">Zinc-finger</keyword>
<dbReference type="HOGENOM" id="CLU_153623_0_0_2"/>
<dbReference type="AlphaFoldDB" id="F2KRY6"/>
<feature type="domain" description="SWIM-type" evidence="2">
    <location>
        <begin position="59"/>
        <end position="94"/>
    </location>
</feature>
<gene>
    <name evidence="3" type="ordered locus">Arcve_0812</name>
</gene>
<evidence type="ECO:0000313" key="3">
    <source>
        <dbReference type="EMBL" id="AEA46827.1"/>
    </source>
</evidence>
<keyword evidence="1" id="KW-0862">Zinc</keyword>
<dbReference type="eggNOG" id="arCOG01121">
    <property type="taxonomic scope" value="Archaea"/>
</dbReference>
<dbReference type="Proteomes" id="UP000008136">
    <property type="component" value="Chromosome"/>
</dbReference>
<evidence type="ECO:0000259" key="2">
    <source>
        <dbReference type="PROSITE" id="PS50966"/>
    </source>
</evidence>
<dbReference type="Pfam" id="PF04434">
    <property type="entry name" value="SWIM"/>
    <property type="match status" value="1"/>
</dbReference>
<organism evidence="3 4">
    <name type="scientific">Archaeoglobus veneficus (strain DSM 11195 / SNP6)</name>
    <dbReference type="NCBI Taxonomy" id="693661"/>
    <lineage>
        <taxon>Archaea</taxon>
        <taxon>Methanobacteriati</taxon>
        <taxon>Methanobacteriota</taxon>
        <taxon>Archaeoglobi</taxon>
        <taxon>Archaeoglobales</taxon>
        <taxon>Archaeoglobaceae</taxon>
        <taxon>Archaeoglobus</taxon>
    </lineage>
</organism>
<evidence type="ECO:0000256" key="1">
    <source>
        <dbReference type="PROSITE-ProRule" id="PRU00325"/>
    </source>
</evidence>
<keyword evidence="1" id="KW-0479">Metal-binding</keyword>
<dbReference type="STRING" id="693661.Arcve_0812"/>
<dbReference type="PROSITE" id="PS50966">
    <property type="entry name" value="ZF_SWIM"/>
    <property type="match status" value="1"/>
</dbReference>
<reference evidence="3 4" key="1">
    <citation type="submission" date="2011-03" db="EMBL/GenBank/DDBJ databases">
        <title>The complete genome of Archaeoglobus veneficus SNP6.</title>
        <authorList>
            <consortium name="US DOE Joint Genome Institute (JGI-PGF)"/>
            <person name="Lucas S."/>
            <person name="Copeland A."/>
            <person name="Lapidus A."/>
            <person name="Bruce D."/>
            <person name="Goodwin L."/>
            <person name="Pitluck S."/>
            <person name="Kyrpides N."/>
            <person name="Mavromatis K."/>
            <person name="Pagani I."/>
            <person name="Ivanova N."/>
            <person name="Mikhailova N."/>
            <person name="Lu M."/>
            <person name="Detter J.C."/>
            <person name="Tapia R."/>
            <person name="Han C."/>
            <person name="Land M."/>
            <person name="Hauser L."/>
            <person name="Markowitz V."/>
            <person name="Cheng J.-F."/>
            <person name="Hugenholtz P."/>
            <person name="Woyke T."/>
            <person name="Wu D."/>
            <person name="Spring S."/>
            <person name="Brambilla E."/>
            <person name="Klenk H.-P."/>
            <person name="Eisen J.A."/>
        </authorList>
    </citation>
    <scope>NUCLEOTIDE SEQUENCE [LARGE SCALE GENOMIC DNA]</scope>
    <source>
        <strain>SNP6</strain>
    </source>
</reference>
<dbReference type="KEGG" id="ave:Arcve_0812"/>
<dbReference type="GeneID" id="10393915"/>
<name>F2KRY6_ARCVS</name>
<dbReference type="InterPro" id="IPR007527">
    <property type="entry name" value="Znf_SWIM"/>
</dbReference>
<sequence length="114" mass="13818">MNNFELPDEVVKAARKELGYELYKALLFEYGKRGEKAFFYLREGRVKKYRDFFVVVGEYEYLVDENFCSCRDFQFNLKAKKPCAHIIAAKTAKLMECYDEYDEYYIDYMVKEWK</sequence>
<protein>
    <submittedName>
        <fullName evidence="3">Zinc finger SWIM domain protein</fullName>
    </submittedName>
</protein>
<keyword evidence="4" id="KW-1185">Reference proteome</keyword>